<name>A0ABT0XFS6_9BACI</name>
<protein>
    <recommendedName>
        <fullName evidence="3">HEAT repeat protein</fullName>
    </recommendedName>
</protein>
<evidence type="ECO:0000313" key="1">
    <source>
        <dbReference type="EMBL" id="MCM2674756.1"/>
    </source>
</evidence>
<evidence type="ECO:0000313" key="2">
    <source>
        <dbReference type="Proteomes" id="UP001203665"/>
    </source>
</evidence>
<accession>A0ABT0XFS6</accession>
<evidence type="ECO:0008006" key="3">
    <source>
        <dbReference type="Google" id="ProtNLM"/>
    </source>
</evidence>
<organism evidence="1 2">
    <name type="scientific">Alkalicoccobacillus plakortidis</name>
    <dbReference type="NCBI Taxonomy" id="444060"/>
    <lineage>
        <taxon>Bacteria</taxon>
        <taxon>Bacillati</taxon>
        <taxon>Bacillota</taxon>
        <taxon>Bacilli</taxon>
        <taxon>Bacillales</taxon>
        <taxon>Bacillaceae</taxon>
        <taxon>Alkalicoccobacillus</taxon>
    </lineage>
</organism>
<gene>
    <name evidence="1" type="ORF">NDM98_04025</name>
</gene>
<proteinExistence type="predicted"/>
<dbReference type="Proteomes" id="UP001203665">
    <property type="component" value="Unassembled WGS sequence"/>
</dbReference>
<keyword evidence="2" id="KW-1185">Reference proteome</keyword>
<reference evidence="1" key="1">
    <citation type="submission" date="2022-06" db="EMBL/GenBank/DDBJ databases">
        <title>Alkalicoccobacillus porphyridii sp. nov., isolated from a marine red alga, Porphyridium purpureum and reclassification of Shouchella plakortidis and Shouchella gibsonii as Alkalicoccobacillus plakortidis comb. nov. and Alkalicoccobacillus gibsonii comb. nov.</title>
        <authorList>
            <person name="Kim K.H."/>
            <person name="Lee J.K."/>
            <person name="Han D.M."/>
            <person name="Baek J.H."/>
            <person name="Jeon C.O."/>
        </authorList>
    </citation>
    <scope>NUCLEOTIDE SEQUENCE</scope>
    <source>
        <strain evidence="1">DSM 19153</strain>
    </source>
</reference>
<dbReference type="EMBL" id="JAMQJY010000001">
    <property type="protein sequence ID" value="MCM2674756.1"/>
    <property type="molecule type" value="Genomic_DNA"/>
</dbReference>
<sequence>MYGIHQLNSGEKLANRSQTPLLSLKPGQLFSGKVVKHYPEQLAALSIRGMTVIAKLETPVTAGSSYWFMVREGQDLPRLQIVQPDSPQTTLLPEALGGSKLPTSKEAHTLINQLKTSGIPFSLNQLTDGINLLKTNSVPSKIGMETIGSMIRQQLPLTSSVYHALASLQQTDGLTNSLEAITQAFKGTNKAESVDVLQSMLQRTQGPTTRSPIDHLIRTVIDPNTDQESKQAAIRVLAKLEWPQITPTTTSSELLTKWNVKDASSNGSLLDQILPNRADQKEIHVKWATIFEGISHAKEKEIIQSALRHSVSQTVVADGKQSTFANQLIDLIKLVGYQDEANLHDVKTTPPSIKNILIQLMNDGSTTEVRSQAEQALHKITGHQIQSLPSDSFLHLLIQLPIKLGEYQTDMTMQWQGKKQEDGTLNPDNCRLLFFLELERIKETMIQVTIQEKGCPCYGNQSNG</sequence>
<dbReference type="RefSeq" id="WP_251604804.1">
    <property type="nucleotide sequence ID" value="NZ_JAMQJY010000001.1"/>
</dbReference>
<comment type="caution">
    <text evidence="1">The sequence shown here is derived from an EMBL/GenBank/DDBJ whole genome shotgun (WGS) entry which is preliminary data.</text>
</comment>